<organism evidence="1 2">
    <name type="scientific">Meloidogyne enterolobii</name>
    <name type="common">Root-knot nematode worm</name>
    <name type="synonym">Meloidogyne mayaguensis</name>
    <dbReference type="NCBI Taxonomy" id="390850"/>
    <lineage>
        <taxon>Eukaryota</taxon>
        <taxon>Metazoa</taxon>
        <taxon>Ecdysozoa</taxon>
        <taxon>Nematoda</taxon>
        <taxon>Chromadorea</taxon>
        <taxon>Rhabditida</taxon>
        <taxon>Tylenchina</taxon>
        <taxon>Tylenchomorpha</taxon>
        <taxon>Tylenchoidea</taxon>
        <taxon>Meloidogynidae</taxon>
        <taxon>Meloidogyninae</taxon>
        <taxon>Meloidogyne</taxon>
    </lineage>
</organism>
<comment type="caution">
    <text evidence="1">The sequence shown here is derived from an EMBL/GenBank/DDBJ whole genome shotgun (WGS) entry which is preliminary data.</text>
</comment>
<accession>A0ACB0ZBZ9</accession>
<dbReference type="EMBL" id="CAVMJV010000029">
    <property type="protein sequence ID" value="CAK5075998.1"/>
    <property type="molecule type" value="Genomic_DNA"/>
</dbReference>
<evidence type="ECO:0000313" key="1">
    <source>
        <dbReference type="EMBL" id="CAK5075998.1"/>
    </source>
</evidence>
<protein>
    <submittedName>
        <fullName evidence="1">Uncharacterized protein</fullName>
    </submittedName>
</protein>
<keyword evidence="2" id="KW-1185">Reference proteome</keyword>
<dbReference type="Proteomes" id="UP001497535">
    <property type="component" value="Unassembled WGS sequence"/>
</dbReference>
<evidence type="ECO:0000313" key="2">
    <source>
        <dbReference type="Proteomes" id="UP001497535"/>
    </source>
</evidence>
<reference evidence="1" key="1">
    <citation type="submission" date="2023-11" db="EMBL/GenBank/DDBJ databases">
        <authorList>
            <person name="Poullet M."/>
        </authorList>
    </citation>
    <scope>NUCLEOTIDE SEQUENCE</scope>
    <source>
        <strain evidence="1">E1834</strain>
    </source>
</reference>
<proteinExistence type="predicted"/>
<gene>
    <name evidence="1" type="ORF">MENTE1834_LOCUS22833</name>
</gene>
<sequence length="78" mass="8412">MLESLNKILASVVGSANIASSAHFQVSSIKLQIVLNVCENVNVMELLIWSSKYDISAANWLEVTNPSMALFTLFPAGA</sequence>
<name>A0ACB0ZBZ9_MELEN</name>